<evidence type="ECO:0000256" key="1">
    <source>
        <dbReference type="SAM" id="SignalP"/>
    </source>
</evidence>
<dbReference type="AlphaFoldDB" id="A0AB34VGJ1"/>
<name>A0AB34VGJ1_9GAMM</name>
<feature type="signal peptide" evidence="1">
    <location>
        <begin position="1"/>
        <end position="21"/>
    </location>
</feature>
<dbReference type="Proteomes" id="UP000072520">
    <property type="component" value="Unassembled WGS sequence"/>
</dbReference>
<sequence length="97" mass="10787">MRSLIIMGLVWVLAACSNSVGHNFDTATIQKIKPGQTTRAELIRMFGPPDTESPYPNGQQVMMWKYSQARALDTSAGKTLTVQTQNGRVFNYTFSKS</sequence>
<dbReference type="PROSITE" id="PS51257">
    <property type="entry name" value="PROKAR_LIPOPROTEIN"/>
    <property type="match status" value="1"/>
</dbReference>
<evidence type="ECO:0000313" key="2">
    <source>
        <dbReference type="EMBL" id="KTS96553.1"/>
    </source>
</evidence>
<reference evidence="2 3" key="1">
    <citation type="journal article" date="2016" name="Front. Microbiol.">
        <title>Genomic Resource of Rice Seed Associated Bacteria.</title>
        <authorList>
            <person name="Midha S."/>
            <person name="Bansal K."/>
            <person name="Sharma S."/>
            <person name="Kumar N."/>
            <person name="Patil P.P."/>
            <person name="Chaudhry V."/>
            <person name="Patil P.B."/>
        </authorList>
    </citation>
    <scope>NUCLEOTIDE SEQUENCE [LARGE SCALE GENOMIC DNA]</scope>
    <source>
        <strain evidence="2 3">RSA13</strain>
    </source>
</reference>
<dbReference type="RefSeq" id="WP_033742399.1">
    <property type="nucleotide sequence ID" value="NZ_JBHUGX010000008.1"/>
</dbReference>
<proteinExistence type="predicted"/>
<gene>
    <name evidence="2" type="ORF">RSA13_13030</name>
</gene>
<accession>A0AB34VGJ1</accession>
<comment type="caution">
    <text evidence="2">The sequence shown here is derived from an EMBL/GenBank/DDBJ whole genome shotgun (WGS) entry which is preliminary data.</text>
</comment>
<feature type="chain" id="PRO_5044266448" description="Lipoprotein SmpA/OmlA domain-containing protein" evidence="1">
    <location>
        <begin position="22"/>
        <end position="97"/>
    </location>
</feature>
<dbReference type="GeneID" id="39664328"/>
<organism evidence="2 3">
    <name type="scientific">Pantoea stewartii</name>
    <dbReference type="NCBI Taxonomy" id="66269"/>
    <lineage>
        <taxon>Bacteria</taxon>
        <taxon>Pseudomonadati</taxon>
        <taxon>Pseudomonadota</taxon>
        <taxon>Gammaproteobacteria</taxon>
        <taxon>Enterobacterales</taxon>
        <taxon>Erwiniaceae</taxon>
        <taxon>Pantoea</taxon>
    </lineage>
</organism>
<dbReference type="EMBL" id="LDSI01000018">
    <property type="protein sequence ID" value="KTS96553.1"/>
    <property type="molecule type" value="Genomic_DNA"/>
</dbReference>
<protein>
    <recommendedName>
        <fullName evidence="4">Lipoprotein SmpA/OmlA domain-containing protein</fullName>
    </recommendedName>
</protein>
<keyword evidence="1" id="KW-0732">Signal</keyword>
<evidence type="ECO:0000313" key="3">
    <source>
        <dbReference type="Proteomes" id="UP000072520"/>
    </source>
</evidence>
<evidence type="ECO:0008006" key="4">
    <source>
        <dbReference type="Google" id="ProtNLM"/>
    </source>
</evidence>